<keyword evidence="5 14" id="KW-1003">Cell membrane</keyword>
<feature type="transmembrane region" description="Helical" evidence="14">
    <location>
        <begin position="109"/>
        <end position="129"/>
    </location>
</feature>
<feature type="transmembrane region" description="Helical" evidence="14">
    <location>
        <begin position="40"/>
        <end position="60"/>
    </location>
</feature>
<name>A0A1H6IHJ0_MAGFU</name>
<keyword evidence="9 14" id="KW-0472">Membrane</keyword>
<evidence type="ECO:0000256" key="7">
    <source>
        <dbReference type="ARBA" id="ARBA00022801"/>
    </source>
</evidence>
<evidence type="ECO:0000256" key="4">
    <source>
        <dbReference type="ARBA" id="ARBA00021581"/>
    </source>
</evidence>
<dbReference type="GO" id="GO:0046677">
    <property type="term" value="P:response to antibiotic"/>
    <property type="evidence" value="ECO:0007669"/>
    <property type="project" value="UniProtKB-UniRule"/>
</dbReference>
<feature type="transmembrane region" description="Helical" evidence="14">
    <location>
        <begin position="244"/>
        <end position="264"/>
    </location>
</feature>
<keyword evidence="6 14" id="KW-0812">Transmembrane</keyword>
<keyword evidence="14" id="KW-0133">Cell shape</keyword>
<dbReference type="PANTHER" id="PTHR30622">
    <property type="entry name" value="UNDECAPRENYL-DIPHOSPHATASE"/>
    <property type="match status" value="1"/>
</dbReference>
<dbReference type="GO" id="GO:0009252">
    <property type="term" value="P:peptidoglycan biosynthetic process"/>
    <property type="evidence" value="ECO:0007669"/>
    <property type="project" value="UniProtKB-KW"/>
</dbReference>
<keyword evidence="14" id="KW-0961">Cell wall biogenesis/degradation</keyword>
<feature type="transmembrane region" description="Helical" evidence="14">
    <location>
        <begin position="217"/>
        <end position="238"/>
    </location>
</feature>
<dbReference type="EMBL" id="FNWO01000010">
    <property type="protein sequence ID" value="SEH45963.1"/>
    <property type="molecule type" value="Genomic_DNA"/>
</dbReference>
<sequence>MTLLDVLTVALIRGLGEVLPIGASGPLAALPGLAGSDDGRAALAVATHCGILAALLLYFWRDVLAMVVGLWRLAKGKPDAGSWLMLHVVAGTVPTAVLGGFLALPAAAAVGPVMAAILILAGGVVLLLCDRLGVTVRRVEHLTLPVAAGLGLVQALALFPGVSRTGITIAAARLLGWERREAARFSLLLAIPLILGHAALSLWHLTRHTQPILSADLQIAAAAAGLIAFAAIAAMMAWVDRHTFAPLALARILLGLAALGLLLWSSLI</sequence>
<keyword evidence="7 14" id="KW-0378">Hydrolase</keyword>
<comment type="similarity">
    <text evidence="2 14">Belongs to the UppP family.</text>
</comment>
<reference evidence="16" key="1">
    <citation type="submission" date="2016-10" db="EMBL/GenBank/DDBJ databases">
        <authorList>
            <person name="Varghese N."/>
            <person name="Submissions S."/>
        </authorList>
    </citation>
    <scope>NUCLEOTIDE SEQUENCE [LARGE SCALE GENOMIC DNA]</scope>
    <source>
        <strain evidence="16">DSM 13234</strain>
    </source>
</reference>
<feature type="transmembrane region" description="Helical" evidence="14">
    <location>
        <begin position="81"/>
        <end position="103"/>
    </location>
</feature>
<comment type="miscellaneous">
    <text evidence="14">Bacitracin is thought to be involved in the inhibition of peptidoglycan synthesis by sequestering undecaprenyl diphosphate, thereby reducing the pool of lipid carrier available.</text>
</comment>
<comment type="function">
    <text evidence="14">Catalyzes the dephosphorylation of undecaprenyl diphosphate (UPP). Confers resistance to bacitracin.</text>
</comment>
<keyword evidence="8 14" id="KW-1133">Transmembrane helix</keyword>
<evidence type="ECO:0000256" key="1">
    <source>
        <dbReference type="ARBA" id="ARBA00004651"/>
    </source>
</evidence>
<dbReference type="GO" id="GO:0008360">
    <property type="term" value="P:regulation of cell shape"/>
    <property type="evidence" value="ECO:0007669"/>
    <property type="project" value="UniProtKB-KW"/>
</dbReference>
<comment type="catalytic activity">
    <reaction evidence="13 14">
        <text>di-trans,octa-cis-undecaprenyl diphosphate + H2O = di-trans,octa-cis-undecaprenyl phosphate + phosphate + H(+)</text>
        <dbReference type="Rhea" id="RHEA:28094"/>
        <dbReference type="ChEBI" id="CHEBI:15377"/>
        <dbReference type="ChEBI" id="CHEBI:15378"/>
        <dbReference type="ChEBI" id="CHEBI:43474"/>
        <dbReference type="ChEBI" id="CHEBI:58405"/>
        <dbReference type="ChEBI" id="CHEBI:60392"/>
        <dbReference type="EC" id="3.6.1.27"/>
    </reaction>
</comment>
<feature type="transmembrane region" description="Helical" evidence="14">
    <location>
        <begin position="182"/>
        <end position="205"/>
    </location>
</feature>
<dbReference type="RefSeq" id="WP_074768965.1">
    <property type="nucleotide sequence ID" value="NZ_FNWO01000010.1"/>
</dbReference>
<evidence type="ECO:0000256" key="10">
    <source>
        <dbReference type="ARBA" id="ARBA00023251"/>
    </source>
</evidence>
<evidence type="ECO:0000256" key="14">
    <source>
        <dbReference type="HAMAP-Rule" id="MF_01006"/>
    </source>
</evidence>
<evidence type="ECO:0000256" key="5">
    <source>
        <dbReference type="ARBA" id="ARBA00022475"/>
    </source>
</evidence>
<keyword evidence="16" id="KW-1185">Reference proteome</keyword>
<dbReference type="GO" id="GO:0071555">
    <property type="term" value="P:cell wall organization"/>
    <property type="evidence" value="ECO:0007669"/>
    <property type="project" value="UniProtKB-KW"/>
</dbReference>
<evidence type="ECO:0000256" key="8">
    <source>
        <dbReference type="ARBA" id="ARBA00022989"/>
    </source>
</evidence>
<evidence type="ECO:0000256" key="12">
    <source>
        <dbReference type="ARBA" id="ARBA00032932"/>
    </source>
</evidence>
<evidence type="ECO:0000313" key="16">
    <source>
        <dbReference type="Proteomes" id="UP000182983"/>
    </source>
</evidence>
<keyword evidence="14" id="KW-0573">Peptidoglycan synthesis</keyword>
<dbReference type="Pfam" id="PF02673">
    <property type="entry name" value="BacA"/>
    <property type="match status" value="1"/>
</dbReference>
<evidence type="ECO:0000256" key="6">
    <source>
        <dbReference type="ARBA" id="ARBA00022692"/>
    </source>
</evidence>
<dbReference type="PANTHER" id="PTHR30622:SF4">
    <property type="entry name" value="UNDECAPRENYL-DIPHOSPHATASE"/>
    <property type="match status" value="1"/>
</dbReference>
<evidence type="ECO:0000256" key="13">
    <source>
        <dbReference type="ARBA" id="ARBA00047594"/>
    </source>
</evidence>
<dbReference type="AlphaFoldDB" id="A0A1H6IHJ0"/>
<evidence type="ECO:0000256" key="11">
    <source>
        <dbReference type="ARBA" id="ARBA00032707"/>
    </source>
</evidence>
<evidence type="ECO:0000256" key="9">
    <source>
        <dbReference type="ARBA" id="ARBA00023136"/>
    </source>
</evidence>
<dbReference type="GO" id="GO:0050380">
    <property type="term" value="F:undecaprenyl-diphosphatase activity"/>
    <property type="evidence" value="ECO:0007669"/>
    <property type="project" value="UniProtKB-UniRule"/>
</dbReference>
<evidence type="ECO:0000313" key="15">
    <source>
        <dbReference type="EMBL" id="SEH45963.1"/>
    </source>
</evidence>
<accession>A0A1H6IHJ0</accession>
<protein>
    <recommendedName>
        <fullName evidence="4 14">Undecaprenyl-diphosphatase</fullName>
        <ecNumber evidence="3 14">3.6.1.27</ecNumber>
    </recommendedName>
    <alternativeName>
        <fullName evidence="12 14">Bacitracin resistance protein</fullName>
    </alternativeName>
    <alternativeName>
        <fullName evidence="11 14">Undecaprenyl pyrophosphate phosphatase</fullName>
    </alternativeName>
</protein>
<dbReference type="EC" id="3.6.1.27" evidence="3 14"/>
<comment type="subcellular location">
    <subcellularLocation>
        <location evidence="1 14">Cell membrane</location>
        <topology evidence="1 14">Multi-pass membrane protein</topology>
    </subcellularLocation>
</comment>
<feature type="transmembrane region" description="Helical" evidence="14">
    <location>
        <begin position="141"/>
        <end position="162"/>
    </location>
</feature>
<gene>
    <name evidence="14" type="primary">uppP</name>
    <name evidence="15" type="ORF">SAMN04244559_02448</name>
</gene>
<proteinExistence type="inferred from homology"/>
<keyword evidence="10 14" id="KW-0046">Antibiotic resistance</keyword>
<dbReference type="OrthoDB" id="9808289at2"/>
<evidence type="ECO:0000256" key="2">
    <source>
        <dbReference type="ARBA" id="ARBA00010621"/>
    </source>
</evidence>
<dbReference type="HAMAP" id="MF_01006">
    <property type="entry name" value="Undec_diphosphatase"/>
    <property type="match status" value="1"/>
</dbReference>
<dbReference type="GO" id="GO:0005886">
    <property type="term" value="C:plasma membrane"/>
    <property type="evidence" value="ECO:0007669"/>
    <property type="project" value="UniProtKB-SubCell"/>
</dbReference>
<evidence type="ECO:0000256" key="3">
    <source>
        <dbReference type="ARBA" id="ARBA00012374"/>
    </source>
</evidence>
<dbReference type="InterPro" id="IPR003824">
    <property type="entry name" value="UppP"/>
</dbReference>
<organism evidence="15 16">
    <name type="scientific">Magnetospirillum fulvum</name>
    <name type="common">Rhodospirillum fulvum</name>
    <dbReference type="NCBI Taxonomy" id="1082"/>
    <lineage>
        <taxon>Bacteria</taxon>
        <taxon>Pseudomonadati</taxon>
        <taxon>Pseudomonadota</taxon>
        <taxon>Alphaproteobacteria</taxon>
        <taxon>Rhodospirillales</taxon>
        <taxon>Rhodospirillaceae</taxon>
        <taxon>Magnetospirillum</taxon>
    </lineage>
</organism>
<dbReference type="Proteomes" id="UP000182983">
    <property type="component" value="Unassembled WGS sequence"/>
</dbReference>